<gene>
    <name evidence="2" type="ORF">HMPREF0973_00191</name>
</gene>
<evidence type="ECO:0000256" key="1">
    <source>
        <dbReference type="SAM" id="SignalP"/>
    </source>
</evidence>
<protein>
    <recommendedName>
        <fullName evidence="4">DUF4738 domain-containing protein</fullName>
    </recommendedName>
</protein>
<dbReference type="InterPro" id="IPR031762">
    <property type="entry name" value="DUF4738"/>
</dbReference>
<sequence>MNKRLFTQITKMKQTIIACAVLTSLLIFSACKNRGADYQKTHEDKQAKEMLQGLWTNGDSGDPAALVKGDSIFYPDSASMPVRFWVYQDTLYLQGQNVNGYKIEKQAPHVFKFINQNGEEVKLVKSSDKALYPSFSYHVYAMNTFDEQTQDTTIRTDLGYFQSKVHVQTTSEKVIKSTYNDNGVEVDNMYLDNVASLRLLNHGTPVFAHDFRKQEFQPLIAKDFLNKSILRKLYFTHADAKALYYDALIGIPDASTTYVVELRITPNGRMSKKLR</sequence>
<dbReference type="Gene3D" id="2.40.128.510">
    <property type="entry name" value="Protein of unknown function DUF4738"/>
    <property type="match status" value="1"/>
</dbReference>
<dbReference type="EMBL" id="ACVA01000007">
    <property type="protein sequence ID" value="EEX19872.1"/>
    <property type="molecule type" value="Genomic_DNA"/>
</dbReference>
<dbReference type="STRING" id="649761.HMPREF0973_00191"/>
<dbReference type="AlphaFoldDB" id="C9MKR7"/>
<dbReference type="eggNOG" id="ENOG502ZNEJ">
    <property type="taxonomic scope" value="Bacteria"/>
</dbReference>
<feature type="signal peptide" evidence="1">
    <location>
        <begin position="1"/>
        <end position="29"/>
    </location>
</feature>
<dbReference type="Pfam" id="PF15889">
    <property type="entry name" value="DUF4738"/>
    <property type="match status" value="1"/>
</dbReference>
<evidence type="ECO:0008006" key="4">
    <source>
        <dbReference type="Google" id="ProtNLM"/>
    </source>
</evidence>
<evidence type="ECO:0000313" key="2">
    <source>
        <dbReference type="EMBL" id="EEX19872.1"/>
    </source>
</evidence>
<comment type="caution">
    <text evidence="2">The sequence shown here is derived from an EMBL/GenBank/DDBJ whole genome shotgun (WGS) entry which is preliminary data.</text>
</comment>
<keyword evidence="3" id="KW-1185">Reference proteome</keyword>
<keyword evidence="1" id="KW-0732">Signal</keyword>
<dbReference type="HOGENOM" id="CLU_1060297_0_0_10"/>
<name>C9MKR7_9BACT</name>
<accession>C9MKR7</accession>
<dbReference type="PROSITE" id="PS51257">
    <property type="entry name" value="PROKAR_LIPOPROTEIN"/>
    <property type="match status" value="1"/>
</dbReference>
<feature type="chain" id="PRO_5002999833" description="DUF4738 domain-containing protein" evidence="1">
    <location>
        <begin position="30"/>
        <end position="275"/>
    </location>
</feature>
<organism evidence="2 3">
    <name type="scientific">Prevotella veroralis F0319</name>
    <dbReference type="NCBI Taxonomy" id="649761"/>
    <lineage>
        <taxon>Bacteria</taxon>
        <taxon>Pseudomonadati</taxon>
        <taxon>Bacteroidota</taxon>
        <taxon>Bacteroidia</taxon>
        <taxon>Bacteroidales</taxon>
        <taxon>Prevotellaceae</taxon>
        <taxon>Prevotella</taxon>
    </lineage>
</organism>
<proteinExistence type="predicted"/>
<dbReference type="Proteomes" id="UP000003327">
    <property type="component" value="Unassembled WGS sequence"/>
</dbReference>
<reference evidence="2 3" key="1">
    <citation type="submission" date="2009-09" db="EMBL/GenBank/DDBJ databases">
        <authorList>
            <person name="Weinstock G."/>
            <person name="Sodergren E."/>
            <person name="Clifton S."/>
            <person name="Fulton L."/>
            <person name="Fulton B."/>
            <person name="Courtney L."/>
            <person name="Fronick C."/>
            <person name="Harrison M."/>
            <person name="Strong C."/>
            <person name="Farmer C."/>
            <person name="Delahaunty K."/>
            <person name="Markovic C."/>
            <person name="Hall O."/>
            <person name="Minx P."/>
            <person name="Tomlinson C."/>
            <person name="Mitreva M."/>
            <person name="Nelson J."/>
            <person name="Hou S."/>
            <person name="Wollam A."/>
            <person name="Pepin K.H."/>
            <person name="Johnson M."/>
            <person name="Bhonagiri V."/>
            <person name="Nash W.E."/>
            <person name="Warren W."/>
            <person name="Chinwalla A."/>
            <person name="Mardis E.R."/>
            <person name="Wilson R.K."/>
        </authorList>
    </citation>
    <scope>NUCLEOTIDE SEQUENCE [LARGE SCALE GENOMIC DNA]</scope>
    <source>
        <strain evidence="2 3">F0319</strain>
    </source>
</reference>
<evidence type="ECO:0000313" key="3">
    <source>
        <dbReference type="Proteomes" id="UP000003327"/>
    </source>
</evidence>